<feature type="region of interest" description="Disordered" evidence="3">
    <location>
        <begin position="303"/>
        <end position="322"/>
    </location>
</feature>
<dbReference type="InterPro" id="IPR043144">
    <property type="entry name" value="Mal/L-sulf/L-lact_DH-like_ah"/>
</dbReference>
<evidence type="ECO:0000256" key="3">
    <source>
        <dbReference type="SAM" id="MobiDB-lite"/>
    </source>
</evidence>
<accession>A0A918XN95</accession>
<keyword evidence="5" id="KW-1185">Reference proteome</keyword>
<evidence type="ECO:0000256" key="1">
    <source>
        <dbReference type="ARBA" id="ARBA00006056"/>
    </source>
</evidence>
<dbReference type="NCBIfam" id="NF007504">
    <property type="entry name" value="PRK10098.1"/>
    <property type="match status" value="1"/>
</dbReference>
<comment type="similarity">
    <text evidence="1">Belongs to the LDH2/MDH2 oxidoreductase family.</text>
</comment>
<sequence length="352" mass="37931">MIIGHERLTDIVTRMIQGAGSDRAEAEAVAVNLVQANLMGHDSHGVGLAPRYMKHARAGTMNLGARPTVVSDNGVYLLLDGNMGYGQTVCREATEMAIARAKEKGAAIVGLRRTHHMGRIGAWGEMCARAGLISIHYVNTTGHRPYVAPWGGYEARYSTNPYCTAIPATDKNPMIVLDMATSRVAQGKVRVAYYAGKKTPSDALIGPDGVPTDDPKVIFEEPYGAMLSFGQHKGYGLAMICEILAAGITGGGTARDELMDQETICNNMLMIVIDPAGFGADIPFRDEIDRLVEHVSSSKPAQGFDKVRFPGDPERETTAERTANGIWIDDNTWGEMRRAGLEVGMSEADFAG</sequence>
<dbReference type="Gene3D" id="1.10.1530.10">
    <property type="match status" value="1"/>
</dbReference>
<dbReference type="GO" id="GO:0016491">
    <property type="term" value="F:oxidoreductase activity"/>
    <property type="evidence" value="ECO:0007669"/>
    <property type="project" value="UniProtKB-KW"/>
</dbReference>
<dbReference type="Gene3D" id="3.30.1370.60">
    <property type="entry name" value="Hypothetical oxidoreductase yiak, domain 2"/>
    <property type="match status" value="1"/>
</dbReference>
<reference evidence="4" key="2">
    <citation type="submission" date="2020-09" db="EMBL/GenBank/DDBJ databases">
        <authorList>
            <person name="Sun Q."/>
            <person name="Kim S."/>
        </authorList>
    </citation>
    <scope>NUCLEOTIDE SEQUENCE</scope>
    <source>
        <strain evidence="4">KCTC 42651</strain>
    </source>
</reference>
<dbReference type="Pfam" id="PF02615">
    <property type="entry name" value="Ldh_2"/>
    <property type="match status" value="1"/>
</dbReference>
<proteinExistence type="inferred from homology"/>
<dbReference type="InterPro" id="IPR043143">
    <property type="entry name" value="Mal/L-sulf/L-lact_DH-like_NADP"/>
</dbReference>
<evidence type="ECO:0000313" key="4">
    <source>
        <dbReference type="EMBL" id="GHD40114.1"/>
    </source>
</evidence>
<keyword evidence="2" id="KW-0560">Oxidoreductase</keyword>
<dbReference type="RefSeq" id="WP_189987145.1">
    <property type="nucleotide sequence ID" value="NZ_BMZS01000001.1"/>
</dbReference>
<protein>
    <submittedName>
        <fullName evidence="4">Malate/lactate/ureidoglycolate dehydrogenase</fullName>
    </submittedName>
</protein>
<organism evidence="4 5">
    <name type="scientific">Thalassobaculum fulvum</name>
    <dbReference type="NCBI Taxonomy" id="1633335"/>
    <lineage>
        <taxon>Bacteria</taxon>
        <taxon>Pseudomonadati</taxon>
        <taxon>Pseudomonadota</taxon>
        <taxon>Alphaproteobacteria</taxon>
        <taxon>Rhodospirillales</taxon>
        <taxon>Thalassobaculaceae</taxon>
        <taxon>Thalassobaculum</taxon>
    </lineage>
</organism>
<dbReference type="InterPro" id="IPR003767">
    <property type="entry name" value="Malate/L-lactate_DH-like"/>
</dbReference>
<comment type="caution">
    <text evidence="4">The sequence shown here is derived from an EMBL/GenBank/DDBJ whole genome shotgun (WGS) entry which is preliminary data.</text>
</comment>
<dbReference type="AlphaFoldDB" id="A0A918XN95"/>
<feature type="compositionally biased region" description="Basic and acidic residues" evidence="3">
    <location>
        <begin position="305"/>
        <end position="319"/>
    </location>
</feature>
<dbReference type="InterPro" id="IPR036111">
    <property type="entry name" value="Mal/L-sulfo/L-lacto_DH-like_sf"/>
</dbReference>
<dbReference type="SUPFAM" id="SSF89733">
    <property type="entry name" value="L-sulfolactate dehydrogenase-like"/>
    <property type="match status" value="1"/>
</dbReference>
<evidence type="ECO:0000256" key="2">
    <source>
        <dbReference type="ARBA" id="ARBA00023002"/>
    </source>
</evidence>
<evidence type="ECO:0000313" key="5">
    <source>
        <dbReference type="Proteomes" id="UP000630353"/>
    </source>
</evidence>
<dbReference type="EMBL" id="BMZS01000001">
    <property type="protein sequence ID" value="GHD40114.1"/>
    <property type="molecule type" value="Genomic_DNA"/>
</dbReference>
<reference evidence="4" key="1">
    <citation type="journal article" date="2014" name="Int. J. Syst. Evol. Microbiol.">
        <title>Complete genome sequence of Corynebacterium casei LMG S-19264T (=DSM 44701T), isolated from a smear-ripened cheese.</title>
        <authorList>
            <consortium name="US DOE Joint Genome Institute (JGI-PGF)"/>
            <person name="Walter F."/>
            <person name="Albersmeier A."/>
            <person name="Kalinowski J."/>
            <person name="Ruckert C."/>
        </authorList>
    </citation>
    <scope>NUCLEOTIDE SEQUENCE</scope>
    <source>
        <strain evidence="4">KCTC 42651</strain>
    </source>
</reference>
<dbReference type="PANTHER" id="PTHR11091">
    <property type="entry name" value="OXIDOREDUCTASE-RELATED"/>
    <property type="match status" value="1"/>
</dbReference>
<dbReference type="PANTHER" id="PTHR11091:SF0">
    <property type="entry name" value="MALATE DEHYDROGENASE"/>
    <property type="match status" value="1"/>
</dbReference>
<gene>
    <name evidence="4" type="ORF">GCM10017083_03060</name>
</gene>
<name>A0A918XN95_9PROT</name>
<dbReference type="Proteomes" id="UP000630353">
    <property type="component" value="Unassembled WGS sequence"/>
</dbReference>